<evidence type="ECO:0000259" key="10">
    <source>
        <dbReference type="Pfam" id="PF00129"/>
    </source>
</evidence>
<proteinExistence type="predicted"/>
<dbReference type="EMBL" id="WAAB01017990">
    <property type="protein sequence ID" value="NWH78599.1"/>
    <property type="molecule type" value="Genomic_DNA"/>
</dbReference>
<sequence>SLRYFDVAVTQPSLGVPEFVSVGYVDGNLIVRYDSESRRTVPRAEWMKDNLGQQYWDRESKINRRDQEVHHANLDIA</sequence>
<evidence type="ECO:0000313" key="13">
    <source>
        <dbReference type="EMBL" id="NWH82976.1"/>
    </source>
</evidence>
<dbReference type="GO" id="GO:0006955">
    <property type="term" value="P:immune response"/>
    <property type="evidence" value="ECO:0007669"/>
    <property type="project" value="TreeGrafter"/>
</dbReference>
<evidence type="ECO:0000313" key="14">
    <source>
        <dbReference type="Proteomes" id="UP000653271"/>
    </source>
</evidence>
<name>A0A850XJW8_PIACA</name>
<dbReference type="SUPFAM" id="SSF54452">
    <property type="entry name" value="MHC antigen-recognition domain"/>
    <property type="match status" value="1"/>
</dbReference>
<dbReference type="EMBL" id="WAAB01032383">
    <property type="protein sequence ID" value="NWH82976.1"/>
    <property type="molecule type" value="Genomic_DNA"/>
</dbReference>
<dbReference type="GO" id="GO:0002474">
    <property type="term" value="P:antigen processing and presentation of peptide antigen via MHC class I"/>
    <property type="evidence" value="ECO:0007669"/>
    <property type="project" value="UniProtKB-KW"/>
</dbReference>
<evidence type="ECO:0000256" key="4">
    <source>
        <dbReference type="ARBA" id="ARBA00022729"/>
    </source>
</evidence>
<feature type="domain" description="MHC class I-like antigen recognition-like" evidence="10">
    <location>
        <begin position="1"/>
        <end position="75"/>
    </location>
</feature>
<evidence type="ECO:0000256" key="7">
    <source>
        <dbReference type="ARBA" id="ARBA00023136"/>
    </source>
</evidence>
<evidence type="ECO:0000256" key="9">
    <source>
        <dbReference type="ARBA" id="ARBA00023180"/>
    </source>
</evidence>
<keyword evidence="7" id="KW-0472">Membrane</keyword>
<accession>A0A850XJW8</accession>
<keyword evidence="2" id="KW-0490">MHC I</keyword>
<dbReference type="GO" id="GO:0005615">
    <property type="term" value="C:extracellular space"/>
    <property type="evidence" value="ECO:0007669"/>
    <property type="project" value="TreeGrafter"/>
</dbReference>
<dbReference type="EMBL" id="WAAB01019764">
    <property type="protein sequence ID" value="NWH79603.1"/>
    <property type="molecule type" value="Genomic_DNA"/>
</dbReference>
<evidence type="ECO:0000256" key="6">
    <source>
        <dbReference type="ARBA" id="ARBA00022989"/>
    </source>
</evidence>
<dbReference type="InterPro" id="IPR050208">
    <property type="entry name" value="MHC_class-I_related"/>
</dbReference>
<keyword evidence="8" id="KW-1015">Disulfide bond</keyword>
<dbReference type="GO" id="GO:0009897">
    <property type="term" value="C:external side of plasma membrane"/>
    <property type="evidence" value="ECO:0007669"/>
    <property type="project" value="TreeGrafter"/>
</dbReference>
<dbReference type="OrthoDB" id="8936120at2759"/>
<keyword evidence="3" id="KW-0812">Transmembrane</keyword>
<evidence type="ECO:0000256" key="1">
    <source>
        <dbReference type="ARBA" id="ARBA00004479"/>
    </source>
</evidence>
<keyword evidence="9" id="KW-0325">Glycoprotein</keyword>
<feature type="non-terminal residue" evidence="12">
    <location>
        <position position="1"/>
    </location>
</feature>
<dbReference type="AlphaFoldDB" id="A0A850XJW8"/>
<protein>
    <submittedName>
        <fullName evidence="12">HA1F protein</fullName>
    </submittedName>
</protein>
<reference evidence="12" key="1">
    <citation type="submission" date="2019-09" db="EMBL/GenBank/DDBJ databases">
        <title>Bird 10,000 Genomes (B10K) Project - Family phase.</title>
        <authorList>
            <person name="Zhang G."/>
        </authorList>
    </citation>
    <scope>NUCLEOTIDE SEQUENCE</scope>
    <source>
        <strain evidence="12">B10K-DU-008-47</strain>
        <tissue evidence="12">Mixed tissue sample</tissue>
    </source>
</reference>
<dbReference type="InterPro" id="IPR037055">
    <property type="entry name" value="MHC_I-like_Ag-recog_sf"/>
</dbReference>
<organism evidence="12 14">
    <name type="scientific">Piaya cayana</name>
    <name type="common">Common squirrel cuckoo</name>
    <dbReference type="NCBI Taxonomy" id="33601"/>
    <lineage>
        <taxon>Eukaryota</taxon>
        <taxon>Metazoa</taxon>
        <taxon>Chordata</taxon>
        <taxon>Craniata</taxon>
        <taxon>Vertebrata</taxon>
        <taxon>Euteleostomi</taxon>
        <taxon>Archelosauria</taxon>
        <taxon>Archosauria</taxon>
        <taxon>Dinosauria</taxon>
        <taxon>Saurischia</taxon>
        <taxon>Theropoda</taxon>
        <taxon>Coelurosauria</taxon>
        <taxon>Aves</taxon>
        <taxon>Neognathae</taxon>
        <taxon>Neoaves</taxon>
        <taxon>Otidimorphae</taxon>
        <taxon>Cuculiformes</taxon>
        <taxon>Coccyzidae</taxon>
        <taxon>Piaya</taxon>
    </lineage>
</organism>
<comment type="caution">
    <text evidence="12">The sequence shown here is derived from an EMBL/GenBank/DDBJ whole genome shotgun (WGS) entry which is preliminary data.</text>
</comment>
<feature type="non-terminal residue" evidence="12">
    <location>
        <position position="77"/>
    </location>
</feature>
<dbReference type="Proteomes" id="UP000653271">
    <property type="component" value="Unassembled WGS sequence"/>
</dbReference>
<dbReference type="GO" id="GO:0042612">
    <property type="term" value="C:MHC class I protein complex"/>
    <property type="evidence" value="ECO:0007669"/>
    <property type="project" value="UniProtKB-KW"/>
</dbReference>
<comment type="subcellular location">
    <subcellularLocation>
        <location evidence="1">Membrane</location>
        <topology evidence="1">Single-pass type I membrane protein</topology>
    </subcellularLocation>
</comment>
<evidence type="ECO:0000256" key="3">
    <source>
        <dbReference type="ARBA" id="ARBA00022692"/>
    </source>
</evidence>
<evidence type="ECO:0000313" key="12">
    <source>
        <dbReference type="EMBL" id="NWH79603.1"/>
    </source>
</evidence>
<keyword evidence="6" id="KW-1133">Transmembrane helix</keyword>
<dbReference type="Gene3D" id="3.30.500.10">
    <property type="entry name" value="MHC class I-like antigen recognition-like"/>
    <property type="match status" value="1"/>
</dbReference>
<keyword evidence="5" id="KW-0391">Immunity</keyword>
<gene>
    <name evidence="12" type="primary">Ha1f_1</name>
    <name evidence="11" type="synonym">Ha1f_0</name>
    <name evidence="13" type="synonym">Ha1f_2</name>
    <name evidence="13" type="ORF">PIACAY_R14507</name>
    <name evidence="12" type="ORF">PIACAY_R14994</name>
    <name evidence="11" type="ORF">PIACAY_R15026</name>
</gene>
<dbReference type="PANTHER" id="PTHR16675">
    <property type="entry name" value="MHC CLASS I-RELATED"/>
    <property type="match status" value="1"/>
</dbReference>
<keyword evidence="4" id="KW-0732">Signal</keyword>
<dbReference type="InterPro" id="IPR011161">
    <property type="entry name" value="MHC_I-like_Ag-recog"/>
</dbReference>
<dbReference type="Pfam" id="PF00129">
    <property type="entry name" value="MHC_I"/>
    <property type="match status" value="1"/>
</dbReference>
<evidence type="ECO:0000256" key="5">
    <source>
        <dbReference type="ARBA" id="ARBA00022859"/>
    </source>
</evidence>
<keyword evidence="14" id="KW-1185">Reference proteome</keyword>
<dbReference type="PANTHER" id="PTHR16675:SF242">
    <property type="entry name" value="MAJOR HISTOCOMPATIBILITY COMPLEX CLASS I-RELATED GENE PROTEIN"/>
    <property type="match status" value="1"/>
</dbReference>
<evidence type="ECO:0000256" key="8">
    <source>
        <dbReference type="ARBA" id="ARBA00023157"/>
    </source>
</evidence>
<evidence type="ECO:0000313" key="11">
    <source>
        <dbReference type="EMBL" id="NWH78599.1"/>
    </source>
</evidence>
<dbReference type="InterPro" id="IPR011162">
    <property type="entry name" value="MHC_I/II-like_Ag-recog"/>
</dbReference>
<evidence type="ECO:0000256" key="2">
    <source>
        <dbReference type="ARBA" id="ARBA00022451"/>
    </source>
</evidence>